<accession>A0A177L0X1</accession>
<gene>
    <name evidence="2" type="ORF">AWH48_16230</name>
</gene>
<protein>
    <recommendedName>
        <fullName evidence="1">DUF4046 domain-containing protein</fullName>
    </recommendedName>
</protein>
<feature type="domain" description="DUF4046" evidence="1">
    <location>
        <begin position="6"/>
        <end position="91"/>
    </location>
</feature>
<comment type="caution">
    <text evidence="2">The sequence shown here is derived from an EMBL/GenBank/DDBJ whole genome shotgun (WGS) entry which is preliminary data.</text>
</comment>
<reference evidence="2 3" key="1">
    <citation type="submission" date="2016-01" db="EMBL/GenBank/DDBJ databases">
        <title>Investigation of taxonomic status of Bacillus aminovorans.</title>
        <authorList>
            <person name="Verma A."/>
            <person name="Pal Y."/>
            <person name="Krishnamurthi S."/>
        </authorList>
    </citation>
    <scope>NUCLEOTIDE SEQUENCE [LARGE SCALE GENOMIC DNA]</scope>
    <source>
        <strain evidence="2 3">DSM 4337</strain>
    </source>
</reference>
<organism evidence="2 3">
    <name type="scientific">Domibacillus aminovorans</name>
    <dbReference type="NCBI Taxonomy" id="29332"/>
    <lineage>
        <taxon>Bacteria</taxon>
        <taxon>Bacillati</taxon>
        <taxon>Bacillota</taxon>
        <taxon>Bacilli</taxon>
        <taxon>Bacillales</taxon>
        <taxon>Bacillaceae</taxon>
        <taxon>Domibacillus</taxon>
    </lineage>
</organism>
<proteinExistence type="predicted"/>
<dbReference type="AlphaFoldDB" id="A0A177L0X1"/>
<dbReference type="EMBL" id="LQWZ01000004">
    <property type="protein sequence ID" value="OAH59289.1"/>
    <property type="molecule type" value="Genomic_DNA"/>
</dbReference>
<evidence type="ECO:0000313" key="3">
    <source>
        <dbReference type="Proteomes" id="UP000077271"/>
    </source>
</evidence>
<sequence>MEKEKVIQIYRDVLNGKRVRFPNHFFVGEQGKNYLAILTRYLIEEYLGIPLEEIPRSVKAETLWDHRLRPAAHVQGWTNFIEVIENAYPGKFKPWEFTQVPWKYWRGEIGEKRVIEAVRYVIEEKCKMTHHEIPLRVNHHFFKENRLAGVFHFFGESPYQVINAVYPGQFQPWELANVPMNYWKNPENIKQTLECFLFQKLGFSSYEEALVKLKRKDFFDYQMSGILQTAFDSQLGKVHQWIREQMIATKNQETTEYEVQKQF</sequence>
<dbReference type="InterPro" id="IPR025119">
    <property type="entry name" value="DUF4046"/>
</dbReference>
<name>A0A177L0X1_9BACI</name>
<evidence type="ECO:0000259" key="1">
    <source>
        <dbReference type="Pfam" id="PF13255"/>
    </source>
</evidence>
<dbReference type="Pfam" id="PF13255">
    <property type="entry name" value="DUF4046"/>
    <property type="match status" value="2"/>
</dbReference>
<evidence type="ECO:0000313" key="2">
    <source>
        <dbReference type="EMBL" id="OAH59289.1"/>
    </source>
</evidence>
<feature type="domain" description="DUF4046" evidence="1">
    <location>
        <begin position="96"/>
        <end position="170"/>
    </location>
</feature>
<dbReference type="Proteomes" id="UP000077271">
    <property type="component" value="Unassembled WGS sequence"/>
</dbReference>